<dbReference type="RefSeq" id="WP_091494307.1">
    <property type="nucleotide sequence ID" value="NZ_LT629692.1"/>
</dbReference>
<proteinExistence type="inferred from homology"/>
<reference evidence="7 8" key="1">
    <citation type="submission" date="2016-10" db="EMBL/GenBank/DDBJ databases">
        <authorList>
            <person name="de Groot N.N."/>
        </authorList>
    </citation>
    <scope>NUCLEOTIDE SEQUENCE [LARGE SCALE GENOMIC DNA]</scope>
    <source>
        <strain evidence="7 8">DSM 23142</strain>
    </source>
</reference>
<name>A0A1G8DGS5_9MICO</name>
<dbReference type="Pfam" id="PF00535">
    <property type="entry name" value="Glycos_transf_2"/>
    <property type="match status" value="1"/>
</dbReference>
<gene>
    <name evidence="7" type="ORF">SAMN04489810_3343</name>
</gene>
<sequence>MTGAQGRALPGNRWDLLEGELPPEPPMISVIVAHYRQPEQLARTLRALSRQDHPASRTEVIVADDGSPEPPTVPPGVRLVRQDDAGFRLAAVRNLGAAAAVGDVLVFLDADTTPEPSFLRELSRLPALAPDCVTVGLRRHADLSGVPIHAAIERAAPEHELPAPDWLSRAYRDSRDLLEVDARSYRFVIGAVLACSSSLFDEVGGFDESFTSYGGEDWEWAYRAWVRGALLAHVPTAVAWHDGPDAAGRKTDDASKNDEAIRLSDLIPVPGSRGIGRRSGKVDVAVIGPSRTHTAGQAFVCVDGVLAALPGAEFVTDSSEHSWAGRLDRVRLRLEILHPFVVDRGELRDQITRVEREDLGELLLVDTAGTELLRIVVTRAAARNRRWGCSDLFPGVTVTAGRMHAMSGEVDVEAYLGGWP</sequence>
<dbReference type="STRING" id="370764.SAMN04489810_3343"/>
<dbReference type="SUPFAM" id="SSF53448">
    <property type="entry name" value="Nucleotide-diphospho-sugar transferases"/>
    <property type="match status" value="1"/>
</dbReference>
<dbReference type="PANTHER" id="PTHR43179">
    <property type="entry name" value="RHAMNOSYLTRANSFERASE WBBL"/>
    <property type="match status" value="1"/>
</dbReference>
<dbReference type="PANTHER" id="PTHR43179:SF12">
    <property type="entry name" value="GALACTOFURANOSYLTRANSFERASE GLFT2"/>
    <property type="match status" value="1"/>
</dbReference>
<organism evidence="7 8">
    <name type="scientific">Microbacterium pygmaeum</name>
    <dbReference type="NCBI Taxonomy" id="370764"/>
    <lineage>
        <taxon>Bacteria</taxon>
        <taxon>Bacillati</taxon>
        <taxon>Actinomycetota</taxon>
        <taxon>Actinomycetes</taxon>
        <taxon>Micrococcales</taxon>
        <taxon>Microbacteriaceae</taxon>
        <taxon>Microbacterium</taxon>
    </lineage>
</organism>
<dbReference type="InterPro" id="IPR001173">
    <property type="entry name" value="Glyco_trans_2-like"/>
</dbReference>
<accession>A0A1G8DGS5</accession>
<dbReference type="Gene3D" id="3.90.550.10">
    <property type="entry name" value="Spore Coat Polysaccharide Biosynthesis Protein SpsA, Chain A"/>
    <property type="match status" value="1"/>
</dbReference>
<keyword evidence="8" id="KW-1185">Reference proteome</keyword>
<evidence type="ECO:0000259" key="6">
    <source>
        <dbReference type="Pfam" id="PF02709"/>
    </source>
</evidence>
<protein>
    <submittedName>
        <fullName evidence="7">Glycosyltransferase, GT2 family</fullName>
    </submittedName>
</protein>
<feature type="domain" description="Glycosyltransferase 2-like" evidence="5">
    <location>
        <begin position="29"/>
        <end position="125"/>
    </location>
</feature>
<dbReference type="Proteomes" id="UP000199009">
    <property type="component" value="Chromosome I"/>
</dbReference>
<keyword evidence="4 7" id="KW-0808">Transferase</keyword>
<comment type="similarity">
    <text evidence="2">Belongs to the glycosyltransferase 2 family.</text>
</comment>
<dbReference type="AlphaFoldDB" id="A0A1G8DGS5"/>
<dbReference type="InterPro" id="IPR027791">
    <property type="entry name" value="Galactosyl_T_C"/>
</dbReference>
<evidence type="ECO:0000256" key="4">
    <source>
        <dbReference type="ARBA" id="ARBA00022679"/>
    </source>
</evidence>
<comment type="pathway">
    <text evidence="1">Cell wall biogenesis; cell wall polysaccharide biosynthesis.</text>
</comment>
<evidence type="ECO:0000259" key="5">
    <source>
        <dbReference type="Pfam" id="PF00535"/>
    </source>
</evidence>
<evidence type="ECO:0000313" key="7">
    <source>
        <dbReference type="EMBL" id="SDH56866.1"/>
    </source>
</evidence>
<evidence type="ECO:0000256" key="2">
    <source>
        <dbReference type="ARBA" id="ARBA00006739"/>
    </source>
</evidence>
<evidence type="ECO:0000256" key="3">
    <source>
        <dbReference type="ARBA" id="ARBA00022676"/>
    </source>
</evidence>
<dbReference type="EMBL" id="LT629692">
    <property type="protein sequence ID" value="SDH56866.1"/>
    <property type="molecule type" value="Genomic_DNA"/>
</dbReference>
<feature type="domain" description="Galactosyltransferase C-terminal" evidence="6">
    <location>
        <begin position="184"/>
        <end position="229"/>
    </location>
</feature>
<dbReference type="InterPro" id="IPR029044">
    <property type="entry name" value="Nucleotide-diphossugar_trans"/>
</dbReference>
<evidence type="ECO:0000313" key="8">
    <source>
        <dbReference type="Proteomes" id="UP000199009"/>
    </source>
</evidence>
<keyword evidence="3" id="KW-0328">Glycosyltransferase</keyword>
<dbReference type="OrthoDB" id="4120491at2"/>
<dbReference type="Pfam" id="PF02709">
    <property type="entry name" value="Glyco_transf_7C"/>
    <property type="match status" value="1"/>
</dbReference>
<evidence type="ECO:0000256" key="1">
    <source>
        <dbReference type="ARBA" id="ARBA00004776"/>
    </source>
</evidence>
<dbReference type="GO" id="GO:0016757">
    <property type="term" value="F:glycosyltransferase activity"/>
    <property type="evidence" value="ECO:0007669"/>
    <property type="project" value="UniProtKB-KW"/>
</dbReference>